<feature type="compositionally biased region" description="Pro residues" evidence="1">
    <location>
        <begin position="161"/>
        <end position="176"/>
    </location>
</feature>
<sequence>MRRSRALAIGVRVFFATVPVWSLGLLGWVPALRIAIVRRRSIDRALAAAAVVLTVAYVAVIGSTPEETTDWSVAQNAAFGLLLLALVPGAVIHACLADLPLPPRRGDLHRAVPAGYGYPAPGYPQPGTGYGSPGPGYGPPAGSYAPTHYGYAPQGGWAAPGGPPASAPAGPAPHHPPYGSRPQAAPAPTAPVPAAHTPEPHTPAPRTPVPHPATEVNPSASDSSAPAPAAPPRPADSSSRLRQAASELDELGELLRDQDDRR</sequence>
<feature type="compositionally biased region" description="Low complexity" evidence="1">
    <location>
        <begin position="177"/>
        <end position="197"/>
    </location>
</feature>
<accession>A0ABX1AV73</accession>
<gene>
    <name evidence="3" type="ORF">HCJ92_18160</name>
</gene>
<evidence type="ECO:0000313" key="3">
    <source>
        <dbReference type="EMBL" id="NJP68172.1"/>
    </source>
</evidence>
<evidence type="ECO:0000256" key="2">
    <source>
        <dbReference type="SAM" id="Phobius"/>
    </source>
</evidence>
<reference evidence="3 4" key="1">
    <citation type="submission" date="2020-03" db="EMBL/GenBank/DDBJ databases">
        <title>Draft genome of Streptomyces sp. ventii, isolated from the Axial Seamount in the Pacific Ocean, and resequencing of the two type strains Streptomyces lonarensis strain NCL 716 and Streptomyces bohaiensis strain 11A07.</title>
        <authorList>
            <person name="Loughran R.M."/>
            <person name="Pfannmuller K.M."/>
            <person name="Wasson B.J."/>
            <person name="Deadmond M.C."/>
            <person name="Paddock B.E."/>
            <person name="Koyack M.J."/>
            <person name="Gallegos D.A."/>
            <person name="Mitchell E.A."/>
            <person name="Ushijima B."/>
            <person name="Saw J.H."/>
            <person name="Mcphail K.L."/>
            <person name="Videau P."/>
        </authorList>
    </citation>
    <scope>NUCLEOTIDE SEQUENCE [LARGE SCALE GENOMIC DNA]</scope>
    <source>
        <strain evidence="4">5675061</strain>
    </source>
</reference>
<organism evidence="3 4">
    <name type="scientific">Streptomyces spiramenti</name>
    <dbReference type="NCBI Taxonomy" id="2720606"/>
    <lineage>
        <taxon>Bacteria</taxon>
        <taxon>Bacillati</taxon>
        <taxon>Actinomycetota</taxon>
        <taxon>Actinomycetes</taxon>
        <taxon>Kitasatosporales</taxon>
        <taxon>Streptomycetaceae</taxon>
        <taxon>Streptomyces</taxon>
    </lineage>
</organism>
<keyword evidence="2" id="KW-1133">Transmembrane helix</keyword>
<evidence type="ECO:0008006" key="5">
    <source>
        <dbReference type="Google" id="ProtNLM"/>
    </source>
</evidence>
<feature type="compositionally biased region" description="Basic and acidic residues" evidence="1">
    <location>
        <begin position="253"/>
        <end position="262"/>
    </location>
</feature>
<comment type="caution">
    <text evidence="3">The sequence shown here is derived from an EMBL/GenBank/DDBJ whole genome shotgun (WGS) entry which is preliminary data.</text>
</comment>
<feature type="transmembrane region" description="Helical" evidence="2">
    <location>
        <begin position="6"/>
        <end position="32"/>
    </location>
</feature>
<keyword evidence="4" id="KW-1185">Reference proteome</keyword>
<feature type="compositionally biased region" description="Low complexity" evidence="1">
    <location>
        <begin position="212"/>
        <end position="227"/>
    </location>
</feature>
<evidence type="ECO:0000313" key="4">
    <source>
        <dbReference type="Proteomes" id="UP000746503"/>
    </source>
</evidence>
<feature type="compositionally biased region" description="Pro residues" evidence="1">
    <location>
        <begin position="200"/>
        <end position="211"/>
    </location>
</feature>
<keyword evidence="2" id="KW-0812">Transmembrane</keyword>
<dbReference type="RefSeq" id="WP_167934677.1">
    <property type="nucleotide sequence ID" value="NZ_JAAVJB010000177.1"/>
</dbReference>
<dbReference type="EMBL" id="JAAVJB010000177">
    <property type="protein sequence ID" value="NJP68172.1"/>
    <property type="molecule type" value="Genomic_DNA"/>
</dbReference>
<name>A0ABX1AV73_9ACTN</name>
<protein>
    <recommendedName>
        <fullName evidence="5">Integral membrane protein</fullName>
    </recommendedName>
</protein>
<feature type="transmembrane region" description="Helical" evidence="2">
    <location>
        <begin position="77"/>
        <end position="101"/>
    </location>
</feature>
<proteinExistence type="predicted"/>
<evidence type="ECO:0000256" key="1">
    <source>
        <dbReference type="SAM" id="MobiDB-lite"/>
    </source>
</evidence>
<keyword evidence="2" id="KW-0472">Membrane</keyword>
<feature type="transmembrane region" description="Helical" evidence="2">
    <location>
        <begin position="44"/>
        <end position="65"/>
    </location>
</feature>
<dbReference type="Proteomes" id="UP000746503">
    <property type="component" value="Unassembled WGS sequence"/>
</dbReference>
<feature type="region of interest" description="Disordered" evidence="1">
    <location>
        <begin position="160"/>
        <end position="262"/>
    </location>
</feature>